<keyword evidence="2" id="KW-1185">Reference proteome</keyword>
<proteinExistence type="predicted"/>
<evidence type="ECO:0000313" key="1">
    <source>
        <dbReference type="EMBL" id="VEU40730.1"/>
    </source>
</evidence>
<gene>
    <name evidence="1" type="ORF">PSNMU_V1.4_AUG-EV-PASAV3_0076300</name>
</gene>
<protein>
    <submittedName>
        <fullName evidence="1">Uncharacterized protein</fullName>
    </submittedName>
</protein>
<dbReference type="AlphaFoldDB" id="A0A448ZFC9"/>
<evidence type="ECO:0000313" key="2">
    <source>
        <dbReference type="Proteomes" id="UP000291116"/>
    </source>
</evidence>
<reference evidence="1 2" key="1">
    <citation type="submission" date="2019-01" db="EMBL/GenBank/DDBJ databases">
        <authorList>
            <person name="Ferrante I. M."/>
        </authorList>
    </citation>
    <scope>NUCLEOTIDE SEQUENCE [LARGE SCALE GENOMIC DNA]</scope>
    <source>
        <strain evidence="1 2">B856</strain>
    </source>
</reference>
<dbReference type="EMBL" id="CAACVS010000302">
    <property type="protein sequence ID" value="VEU40730.1"/>
    <property type="molecule type" value="Genomic_DNA"/>
</dbReference>
<accession>A0A448ZFC9</accession>
<organism evidence="1 2">
    <name type="scientific">Pseudo-nitzschia multistriata</name>
    <dbReference type="NCBI Taxonomy" id="183589"/>
    <lineage>
        <taxon>Eukaryota</taxon>
        <taxon>Sar</taxon>
        <taxon>Stramenopiles</taxon>
        <taxon>Ochrophyta</taxon>
        <taxon>Bacillariophyta</taxon>
        <taxon>Bacillariophyceae</taxon>
        <taxon>Bacillariophycidae</taxon>
        <taxon>Bacillariales</taxon>
        <taxon>Bacillariaceae</taxon>
        <taxon>Pseudo-nitzschia</taxon>
    </lineage>
</organism>
<dbReference type="Proteomes" id="UP000291116">
    <property type="component" value="Unassembled WGS sequence"/>
</dbReference>
<sequence>MLRAKVTLCLTIVITQGKQCSQTHLLSQSSASGWKATVLCFRWTQGNTGQYTFQMCVVGLFSVSGLGLEVIW</sequence>
<name>A0A448ZFC9_9STRA</name>